<feature type="transmembrane region" description="Helical" evidence="1">
    <location>
        <begin position="259"/>
        <end position="283"/>
    </location>
</feature>
<dbReference type="Pfam" id="PF20153">
    <property type="entry name" value="DUF6535"/>
    <property type="match status" value="1"/>
</dbReference>
<keyword evidence="4" id="KW-1185">Reference proteome</keyword>
<feature type="transmembrane region" description="Helical" evidence="1">
    <location>
        <begin position="229"/>
        <end position="252"/>
    </location>
</feature>
<accession>B0D1E9</accession>
<evidence type="ECO:0000256" key="1">
    <source>
        <dbReference type="SAM" id="Phobius"/>
    </source>
</evidence>
<dbReference type="AlphaFoldDB" id="B0D1E9"/>
<dbReference type="InterPro" id="IPR045338">
    <property type="entry name" value="DUF6535"/>
</dbReference>
<organism evidence="4">
    <name type="scientific">Laccaria bicolor (strain S238N-H82 / ATCC MYA-4686)</name>
    <name type="common">Bicoloured deceiver</name>
    <name type="synonym">Laccaria laccata var. bicolor</name>
    <dbReference type="NCBI Taxonomy" id="486041"/>
    <lineage>
        <taxon>Eukaryota</taxon>
        <taxon>Fungi</taxon>
        <taxon>Dikarya</taxon>
        <taxon>Basidiomycota</taxon>
        <taxon>Agaricomycotina</taxon>
        <taxon>Agaricomycetes</taxon>
        <taxon>Agaricomycetidae</taxon>
        <taxon>Agaricales</taxon>
        <taxon>Agaricineae</taxon>
        <taxon>Hydnangiaceae</taxon>
        <taxon>Laccaria</taxon>
    </lineage>
</organism>
<proteinExistence type="predicted"/>
<keyword evidence="1" id="KW-1133">Transmembrane helix</keyword>
<dbReference type="RefSeq" id="XP_001877521.1">
    <property type="nucleotide sequence ID" value="XM_001877486.1"/>
</dbReference>
<keyword evidence="1" id="KW-0472">Membrane</keyword>
<dbReference type="HOGENOM" id="CLU_022196_0_0_1"/>
<reference evidence="3 4" key="1">
    <citation type="journal article" date="2008" name="Nature">
        <title>The genome of Laccaria bicolor provides insights into mycorrhizal symbiosis.</title>
        <authorList>
            <person name="Martin F."/>
            <person name="Aerts A."/>
            <person name="Ahren D."/>
            <person name="Brun A."/>
            <person name="Danchin E.G.J."/>
            <person name="Duchaussoy F."/>
            <person name="Gibon J."/>
            <person name="Kohler A."/>
            <person name="Lindquist E."/>
            <person name="Pereda V."/>
            <person name="Salamov A."/>
            <person name="Shapiro H.J."/>
            <person name="Wuyts J."/>
            <person name="Blaudez D."/>
            <person name="Buee M."/>
            <person name="Brokstein P."/>
            <person name="Canbaeck B."/>
            <person name="Cohen D."/>
            <person name="Courty P.E."/>
            <person name="Coutinho P.M."/>
            <person name="Delaruelle C."/>
            <person name="Detter J.C."/>
            <person name="Deveau A."/>
            <person name="DiFazio S."/>
            <person name="Duplessis S."/>
            <person name="Fraissinet-Tachet L."/>
            <person name="Lucic E."/>
            <person name="Frey-Klett P."/>
            <person name="Fourrey C."/>
            <person name="Feussner I."/>
            <person name="Gay G."/>
            <person name="Grimwood J."/>
            <person name="Hoegger P.J."/>
            <person name="Jain P."/>
            <person name="Kilaru S."/>
            <person name="Labbe J."/>
            <person name="Lin Y.C."/>
            <person name="Legue V."/>
            <person name="Le Tacon F."/>
            <person name="Marmeisse R."/>
            <person name="Melayah D."/>
            <person name="Montanini B."/>
            <person name="Muratet M."/>
            <person name="Nehls U."/>
            <person name="Niculita-Hirzel H."/>
            <person name="Oudot-Le Secq M.P."/>
            <person name="Peter M."/>
            <person name="Quesneville H."/>
            <person name="Rajashekar B."/>
            <person name="Reich M."/>
            <person name="Rouhier N."/>
            <person name="Schmutz J."/>
            <person name="Yin T."/>
            <person name="Chalot M."/>
            <person name="Henrissat B."/>
            <person name="Kuees U."/>
            <person name="Lucas S."/>
            <person name="Van de Peer Y."/>
            <person name="Podila G.K."/>
            <person name="Polle A."/>
            <person name="Pukkila P.J."/>
            <person name="Richardson P.M."/>
            <person name="Rouze P."/>
            <person name="Sanders I.R."/>
            <person name="Stajich J.E."/>
            <person name="Tunlid A."/>
            <person name="Tuskan G."/>
            <person name="Grigoriev I.V."/>
        </authorList>
    </citation>
    <scope>NUCLEOTIDE SEQUENCE [LARGE SCALE GENOMIC DNA]</scope>
    <source>
        <strain evidence="4">S238N-H82 / ATCC MYA-4686</strain>
    </source>
</reference>
<protein>
    <submittedName>
        <fullName evidence="3">Predicted protein</fullName>
    </submittedName>
</protein>
<evidence type="ECO:0000259" key="2">
    <source>
        <dbReference type="Pfam" id="PF20153"/>
    </source>
</evidence>
<feature type="domain" description="DUF6535" evidence="2">
    <location>
        <begin position="84"/>
        <end position="253"/>
    </location>
</feature>
<dbReference type="KEGG" id="lbc:LACBIDRAFT_293204"/>
<dbReference type="EMBL" id="DS547095">
    <property type="protein sequence ID" value="EDR11624.1"/>
    <property type="molecule type" value="Genomic_DNA"/>
</dbReference>
<keyword evidence="1" id="KW-0812">Transmembrane</keyword>
<dbReference type="InParanoid" id="B0D1E9"/>
<evidence type="ECO:0000313" key="4">
    <source>
        <dbReference type="Proteomes" id="UP000001194"/>
    </source>
</evidence>
<dbReference type="OrthoDB" id="3235960at2759"/>
<evidence type="ECO:0000313" key="3">
    <source>
        <dbReference type="EMBL" id="EDR11624.1"/>
    </source>
</evidence>
<feature type="transmembrane region" description="Helical" evidence="1">
    <location>
        <begin position="173"/>
        <end position="196"/>
    </location>
</feature>
<dbReference type="Proteomes" id="UP000001194">
    <property type="component" value="Unassembled WGS sequence"/>
</dbReference>
<dbReference type="STRING" id="486041.B0D1E9"/>
<sequence>MSKRSAQVLEICVAPRLGSAQVESNITMDSQPVNNRLHKMRQSQAATGAIGVDEGGDSPKFTPWTYGDRFKHPIPKDGDHLEKCLVLAREYDDGMCNVWKDEIQNLLIFAGLFSGVVTAFTIESQKKLQEDPGETAVLLTKISAQLANASNTVESLPAIKAFSVTSPVLRVNICWFISLTLSLTTVLIGILCLQWIREFQHRPSFPPEQALKLRQVRHEGINKWHVPSILSALPLLLQAALVLFFAGLLEFLSSIHSGVAIPVAVVVGLTFLFLSATTILPALQSVSASLHPSWRQASPCAYKSPQSWAFFKLLTGVLSFIRPSYSFKSEDWFTHDLFYCNDPNLLLHCLAWIGKTLTANLTAVRSIYLSLQDLRPINAWRVFRVMNDNDHDPLPTFDNESPLLTELASAKIFERLNIPIGWPDLILHQIELYIRVMGQGNTSINSRQLVSQHRVKCPPFWQLPDLTAETELQLLNCSVWQLETQLDQEDEDNRMWTLALALINNPQPPTGLLAILDRLFTVVNSWLDHSERLNDRRNKCLRKLVKEFILPAIRNQQVGNLRERLAGLDVFQSVLLRFHLLQGRPDVANILGWGQHEWTEFFTAFEVVQEDDTLDHTPASIRLP</sequence>
<name>B0D1E9_LACBS</name>
<gene>
    <name evidence="3" type="ORF">LACBIDRAFT_293204</name>
</gene>
<dbReference type="GeneID" id="6073409"/>